<dbReference type="RefSeq" id="WP_008328921.1">
    <property type="nucleotide sequence ID" value="NZ_CH902578.1"/>
</dbReference>
<dbReference type="AlphaFoldDB" id="A3VJK0"/>
<dbReference type="OrthoDB" id="7406133at2"/>
<dbReference type="EMBL" id="AAMT01000014">
    <property type="protein sequence ID" value="EAQ11577.1"/>
    <property type="molecule type" value="Genomic_DNA"/>
</dbReference>
<keyword evidence="1" id="KW-0472">Membrane</keyword>
<dbReference type="STRING" id="314271.RB2654_04079"/>
<reference evidence="2 3" key="1">
    <citation type="journal article" date="2010" name="J. Bacteriol.">
        <title>Genome sequences of Pelagibaca bermudensis HTCC2601T and Maritimibacter alkaliphilus HTCC2654T, the type strains of two marine Roseobacter genera.</title>
        <authorList>
            <person name="Thrash J.C."/>
            <person name="Cho J.C."/>
            <person name="Ferriera S."/>
            <person name="Johnson J."/>
            <person name="Vergin K.L."/>
            <person name="Giovannoni S.J."/>
        </authorList>
    </citation>
    <scope>NUCLEOTIDE SEQUENCE [LARGE SCALE GENOMIC DNA]</scope>
    <source>
        <strain evidence="2 3">HTCC2654</strain>
    </source>
</reference>
<keyword evidence="1" id="KW-1133">Transmembrane helix</keyword>
<accession>A3VJK0</accession>
<feature type="transmembrane region" description="Helical" evidence="1">
    <location>
        <begin position="24"/>
        <end position="45"/>
    </location>
</feature>
<gene>
    <name evidence="2" type="ORF">RB2654_04079</name>
</gene>
<dbReference type="Proteomes" id="UP000002931">
    <property type="component" value="Unassembled WGS sequence"/>
</dbReference>
<name>A3VJK0_9RHOB</name>
<dbReference type="HOGENOM" id="CLU_100481_0_0_5"/>
<proteinExistence type="predicted"/>
<evidence type="ECO:0000256" key="1">
    <source>
        <dbReference type="SAM" id="Phobius"/>
    </source>
</evidence>
<protein>
    <submittedName>
        <fullName evidence="2">Uncharacterized protein</fullName>
    </submittedName>
</protein>
<sequence length="231" mass="25769">MTDNTDHKERAPAMFDWLTENIEVVQLIASVTTTIVWIVYLNIFLQGFIQQRRSSLLVNRGGGEDLDSRCLVSNMGAQPIYLLDVLAATEGKTAPTLASVVDRKELRDGQNERPSEVTGQGPINCGSYVDIGSFRDVVERAEFHGLKAVENDSKRLKLIVVAATNQAKHIVAASREFDIEGDGDAVAVRPRSVEARQIRARRKRKRLTKLLEEIQRKRSGEAVESAEIDRL</sequence>
<organism evidence="2 3">
    <name type="scientific">Maritimibacter alkaliphilus HTCC2654</name>
    <dbReference type="NCBI Taxonomy" id="314271"/>
    <lineage>
        <taxon>Bacteria</taxon>
        <taxon>Pseudomonadati</taxon>
        <taxon>Pseudomonadota</taxon>
        <taxon>Alphaproteobacteria</taxon>
        <taxon>Rhodobacterales</taxon>
        <taxon>Roseobacteraceae</taxon>
        <taxon>Maritimibacter</taxon>
    </lineage>
</organism>
<keyword evidence="3" id="KW-1185">Reference proteome</keyword>
<dbReference type="eggNOG" id="ENOG5032V0A">
    <property type="taxonomic scope" value="Bacteria"/>
</dbReference>
<evidence type="ECO:0000313" key="3">
    <source>
        <dbReference type="Proteomes" id="UP000002931"/>
    </source>
</evidence>
<comment type="caution">
    <text evidence="2">The sequence shown here is derived from an EMBL/GenBank/DDBJ whole genome shotgun (WGS) entry which is preliminary data.</text>
</comment>
<evidence type="ECO:0000313" key="2">
    <source>
        <dbReference type="EMBL" id="EAQ11577.1"/>
    </source>
</evidence>
<keyword evidence="1" id="KW-0812">Transmembrane</keyword>